<evidence type="ECO:0000313" key="4">
    <source>
        <dbReference type="EMBL" id="RZS97601.1"/>
    </source>
</evidence>
<dbReference type="Gene3D" id="2.140.10.30">
    <property type="entry name" value="Dipeptidylpeptidase IV, N-terminal domain"/>
    <property type="match status" value="1"/>
</dbReference>
<reference evidence="4 5" key="1">
    <citation type="submission" date="2019-02" db="EMBL/GenBank/DDBJ databases">
        <title>Genomic Encyclopedia of Archaeal and Bacterial Type Strains, Phase II (KMG-II): from individual species to whole genera.</title>
        <authorList>
            <person name="Goeker M."/>
        </authorList>
    </citation>
    <scope>NUCLEOTIDE SEQUENCE [LARGE SCALE GENOMIC DNA]</scope>
    <source>
        <strain evidence="4 5">DSM 21411</strain>
    </source>
</reference>
<feature type="domain" description="Peptidase S9 prolyl oligopeptidase catalytic" evidence="2">
    <location>
        <begin position="557"/>
        <end position="749"/>
    </location>
</feature>
<evidence type="ECO:0000313" key="5">
    <source>
        <dbReference type="Proteomes" id="UP000292209"/>
    </source>
</evidence>
<sequence>MDKMHAFTKKIQKGLLIVYSFLMAQGVYAQQVSEDVYRNAAYFLSDNIQKEIFHLEVVPNWVEGQNAFWHQTYTQDGKKFFYTDVSKQVTGEAFDHRSLAALMGEVSILDINDRDLPIHGLKFHSASRISFTWDNKNWVYDKENNTLKPSVEQKQENPNGISPDGKWRAFTKDFNLYLENLETGKVEQLSHHGKRDFEYASSYGWSDLIKGEVGNRLERFFVSWSPDSKKLFTQIVDFRLAEKMYLLDFSQDEKFRPELLSYYRGSPGDTTVVYYLPVIFDIENKKETVIQALKAPHFMGLNFRWNGNSNKLEGMVFQRGYKQMDFIEINAIDGSFKSLFTDRSDTFVENTQLFLEIGKDRFIISSEKSGYKHLYLIDRSSGNLLRQLTSGNFVVTKIHHWDEKQDWLYFEATGREKGRNPYYPHLYKIKLNGTEMTLLTPEDAFHDIQFSKERYFFVDNLSKVDQPTSSVLRELETGKVIMEISRADISNLTRRGYQFPRPFSARAKDGKTEIHGVYFLPADFDPGKRYPVIDYTYTGPHTAITPKTFKAAVMGLQQSFAELGFVVVTVDGLGTAGRGKVFQNFSYKNLGDGTTDHVLAIRELAEKVSFLDIDRVGIFGHSAGGYDAARAMLLHPDFYKVGVASAGDHDHRMEKAWWPEMYMGYPVGGFYHDQSNVTNAANLKGRLLLAHGAIDENVNPSATYKFAEALVNAGKDFDLFIWPSRNHSFGRTNGDYFTKKRWDYFIQHLLGKEPLLHYNGWN</sequence>
<proteinExistence type="predicted"/>
<dbReference type="Proteomes" id="UP000292209">
    <property type="component" value="Unassembled WGS sequence"/>
</dbReference>
<dbReference type="GO" id="GO:0008236">
    <property type="term" value="F:serine-type peptidase activity"/>
    <property type="evidence" value="ECO:0007669"/>
    <property type="project" value="InterPro"/>
</dbReference>
<dbReference type="Pfam" id="PF00930">
    <property type="entry name" value="DPPIV_N"/>
    <property type="match status" value="1"/>
</dbReference>
<evidence type="ECO:0000259" key="3">
    <source>
        <dbReference type="Pfam" id="PF00930"/>
    </source>
</evidence>
<organism evidence="4 5">
    <name type="scientific">Cecembia calidifontis</name>
    <dbReference type="NCBI Taxonomy" id="1187080"/>
    <lineage>
        <taxon>Bacteria</taxon>
        <taxon>Pseudomonadati</taxon>
        <taxon>Bacteroidota</taxon>
        <taxon>Cytophagia</taxon>
        <taxon>Cytophagales</taxon>
        <taxon>Cyclobacteriaceae</taxon>
        <taxon>Cecembia</taxon>
    </lineage>
</organism>
<dbReference type="EMBL" id="SGXG01000001">
    <property type="protein sequence ID" value="RZS97601.1"/>
    <property type="molecule type" value="Genomic_DNA"/>
</dbReference>
<dbReference type="Pfam" id="PF00326">
    <property type="entry name" value="Peptidase_S9"/>
    <property type="match status" value="1"/>
</dbReference>
<keyword evidence="4" id="KW-0031">Aminopeptidase</keyword>
<feature type="signal peptide" evidence="1">
    <location>
        <begin position="1"/>
        <end position="29"/>
    </location>
</feature>
<dbReference type="PANTHER" id="PTHR11731:SF193">
    <property type="entry name" value="DIPEPTIDYL PEPTIDASE 9"/>
    <property type="match status" value="1"/>
</dbReference>
<keyword evidence="5" id="KW-1185">Reference proteome</keyword>
<dbReference type="SUPFAM" id="SSF53474">
    <property type="entry name" value="alpha/beta-Hydrolases"/>
    <property type="match status" value="1"/>
</dbReference>
<feature type="chain" id="PRO_5020285411" evidence="1">
    <location>
        <begin position="30"/>
        <end position="762"/>
    </location>
</feature>
<protein>
    <submittedName>
        <fullName evidence="4">Dipeptidyl aminopeptidase/acylaminoacyl peptidase</fullName>
    </submittedName>
</protein>
<dbReference type="Gene3D" id="3.40.50.1820">
    <property type="entry name" value="alpha/beta hydrolase"/>
    <property type="match status" value="1"/>
</dbReference>
<dbReference type="InterPro" id="IPR029058">
    <property type="entry name" value="AB_hydrolase_fold"/>
</dbReference>
<keyword evidence="4" id="KW-0645">Protease</keyword>
<evidence type="ECO:0000256" key="1">
    <source>
        <dbReference type="SAM" id="SignalP"/>
    </source>
</evidence>
<dbReference type="InterPro" id="IPR050278">
    <property type="entry name" value="Serine_Prot_S9B/DPPIV"/>
</dbReference>
<feature type="domain" description="Dipeptidylpeptidase IV N-terminal" evidence="3">
    <location>
        <begin position="135"/>
        <end position="467"/>
    </location>
</feature>
<name>A0A4Q7PBI0_9BACT</name>
<dbReference type="SUPFAM" id="SSF82171">
    <property type="entry name" value="DPP6 N-terminal domain-like"/>
    <property type="match status" value="1"/>
</dbReference>
<dbReference type="GO" id="GO:0004177">
    <property type="term" value="F:aminopeptidase activity"/>
    <property type="evidence" value="ECO:0007669"/>
    <property type="project" value="UniProtKB-KW"/>
</dbReference>
<accession>A0A4Q7PBI0</accession>
<keyword evidence="4" id="KW-0378">Hydrolase</keyword>
<dbReference type="PANTHER" id="PTHR11731">
    <property type="entry name" value="PROTEASE FAMILY S9B,C DIPEPTIDYL-PEPTIDASE IV-RELATED"/>
    <property type="match status" value="1"/>
</dbReference>
<gene>
    <name evidence="4" type="ORF">BC751_3216</name>
</gene>
<comment type="caution">
    <text evidence="4">The sequence shown here is derived from an EMBL/GenBank/DDBJ whole genome shotgun (WGS) entry which is preliminary data.</text>
</comment>
<dbReference type="GO" id="GO:0008239">
    <property type="term" value="F:dipeptidyl-peptidase activity"/>
    <property type="evidence" value="ECO:0007669"/>
    <property type="project" value="TreeGrafter"/>
</dbReference>
<dbReference type="InterPro" id="IPR002469">
    <property type="entry name" value="Peptidase_S9B_N"/>
</dbReference>
<dbReference type="InterPro" id="IPR001375">
    <property type="entry name" value="Peptidase_S9_cat"/>
</dbReference>
<dbReference type="AlphaFoldDB" id="A0A4Q7PBI0"/>
<keyword evidence="1" id="KW-0732">Signal</keyword>
<evidence type="ECO:0000259" key="2">
    <source>
        <dbReference type="Pfam" id="PF00326"/>
    </source>
</evidence>
<dbReference type="OrthoDB" id="9812921at2"/>
<dbReference type="RefSeq" id="WP_130276461.1">
    <property type="nucleotide sequence ID" value="NZ_SGXG01000001.1"/>
</dbReference>
<dbReference type="GO" id="GO:0006508">
    <property type="term" value="P:proteolysis"/>
    <property type="evidence" value="ECO:0007669"/>
    <property type="project" value="InterPro"/>
</dbReference>